<dbReference type="VEuPathDB" id="TriTrypDB:TcBrA4_0116890"/>
<dbReference type="VEuPathDB" id="TriTrypDB:ECC02_006188"/>
<dbReference type="VEuPathDB" id="TriTrypDB:C4B63_83g82"/>
<dbReference type="VEuPathDB" id="TriTrypDB:TcG_02530"/>
<organism evidence="1 2">
    <name type="scientific">Trypanosoma cruzi</name>
    <dbReference type="NCBI Taxonomy" id="5693"/>
    <lineage>
        <taxon>Eukaryota</taxon>
        <taxon>Discoba</taxon>
        <taxon>Euglenozoa</taxon>
        <taxon>Kinetoplastea</taxon>
        <taxon>Metakinetoplastina</taxon>
        <taxon>Trypanosomatida</taxon>
        <taxon>Trypanosomatidae</taxon>
        <taxon>Trypanosoma</taxon>
        <taxon>Schizotrypanum</taxon>
    </lineage>
</organism>
<gene>
    <name evidence="1" type="ORF">C3747_176g74</name>
</gene>
<dbReference type="VEuPathDB" id="TriTrypDB:Tc_MARK_1151"/>
<protein>
    <submittedName>
        <fullName evidence="1">Uncharacterized protein</fullName>
    </submittedName>
</protein>
<dbReference type="VEuPathDB" id="TriTrypDB:C3747_176g74"/>
<dbReference type="Proteomes" id="UP000246078">
    <property type="component" value="Unassembled WGS sequence"/>
</dbReference>
<dbReference type="VEuPathDB" id="TriTrypDB:TcCLB.505555.40"/>
<evidence type="ECO:0000313" key="1">
    <source>
        <dbReference type="EMBL" id="PWV03506.1"/>
    </source>
</evidence>
<accession>A0A2V2W4B0</accession>
<dbReference type="EMBL" id="PRFC01000176">
    <property type="protein sequence ID" value="PWV03506.1"/>
    <property type="molecule type" value="Genomic_DNA"/>
</dbReference>
<dbReference type="VEuPathDB" id="TriTrypDB:TCDM_06482"/>
<dbReference type="AlphaFoldDB" id="A0A2V2W4B0"/>
<name>A0A2V2W4B0_TRYCR</name>
<comment type="caution">
    <text evidence="1">The sequence shown here is derived from an EMBL/GenBank/DDBJ whole genome shotgun (WGS) entry which is preliminary data.</text>
</comment>
<dbReference type="VEuPathDB" id="TriTrypDB:TcCLB.510823.100"/>
<dbReference type="VEuPathDB" id="TriTrypDB:TcCL_ESM08088"/>
<proteinExistence type="predicted"/>
<dbReference type="OMA" id="VMAPENP"/>
<dbReference type="InterPro" id="IPR011047">
    <property type="entry name" value="Quinoprotein_ADH-like_sf"/>
</dbReference>
<evidence type="ECO:0000313" key="2">
    <source>
        <dbReference type="Proteomes" id="UP000246078"/>
    </source>
</evidence>
<reference evidence="1 2" key="1">
    <citation type="journal article" date="2018" name="Microb. Genom.">
        <title>Expanding an expanded genome: long-read sequencing of Trypanosoma cruzi.</title>
        <authorList>
            <person name="Berna L."/>
            <person name="Rodriguez M."/>
            <person name="Chiribao M.L."/>
            <person name="Parodi-Talice A."/>
            <person name="Pita S."/>
            <person name="Rijo G."/>
            <person name="Alvarez-Valin F."/>
            <person name="Robello C."/>
        </authorList>
    </citation>
    <scope>NUCLEOTIDE SEQUENCE [LARGE SCALE GENOMIC DNA]</scope>
    <source>
        <strain evidence="1 2">TCC</strain>
    </source>
</reference>
<sequence length="538" mass="58836">MDNEVTWSSLFLPLEEEVVFASFITILCPLQRQRQQQQEMFSRRETSSEGDEQTRFASGSILYHAADEDAMGSPLFALYGERADAIVCVLANRSVVFFDLTDGHEGPKEIRRFSMGKPHGVNLEKATCASMIPLEVVYMCRVPAMAKPPTVAHHTSSNLGTTALTSKASVSDRTMYLRGVVGSSDGRVDVFSEYGFVFGFVAHDAPVVAVAVIYCPEDLDEDRTHPSSGGTNVSRLPLSGREAERWFVNVTTGMGFVTCSSEGAIYVWKQQGLIMKSEMLEKSVFPSRTFKWHVVQPSNGAWLLGGLGGAQVSLLVHTTPGMEHELRVRSTVTFEDVEPRVKLPGSQFTRTTAIASDEKLALVARGRKVYTFVFATARCELLFTARHTVTGLFLSKYGLVAAACDSGGLLYVVIPKLMLVLGHYNVRGGGPIRSVSLHVASRLLTIVAGNGSVEVVLMPETWNDGPLSRLHYLTDLMNSTPAAKALYSLVSLQKRQDDSSSDLVNATQQSAAHESLLLARMAIPEETKRYLRPTTGLA</sequence>
<dbReference type="OrthoDB" id="272826at2759"/>
<dbReference type="VEuPathDB" id="TriTrypDB:BCY84_21716"/>
<dbReference type="SUPFAM" id="SSF50998">
    <property type="entry name" value="Quinoprotein alcohol dehydrogenase-like"/>
    <property type="match status" value="1"/>
</dbReference>
<dbReference type="VEuPathDB" id="TriTrypDB:TCSYLVIO_002435"/>